<organism evidence="1 2">
    <name type="scientific">Hymenolepis diminuta</name>
    <name type="common">Rat tapeworm</name>
    <dbReference type="NCBI Taxonomy" id="6216"/>
    <lineage>
        <taxon>Eukaryota</taxon>
        <taxon>Metazoa</taxon>
        <taxon>Spiralia</taxon>
        <taxon>Lophotrochozoa</taxon>
        <taxon>Platyhelminthes</taxon>
        <taxon>Cestoda</taxon>
        <taxon>Eucestoda</taxon>
        <taxon>Cyclophyllidea</taxon>
        <taxon>Hymenolepididae</taxon>
        <taxon>Hymenolepis</taxon>
    </lineage>
</organism>
<sequence>MDELNLIQFPDENETCQTPTFESTNAENFVRGCKQCLHVCQNSSSLLSYSVTESRFSQHSTLTFHSGHTKETRGVPETLVMVPSTQFKSTFCLILFRSINYSAKEISRRVRTIPTRSRI</sequence>
<accession>A0A564YKS6</accession>
<dbReference type="EMBL" id="CABIJS010000222">
    <property type="protein sequence ID" value="VUZ47223.1"/>
    <property type="molecule type" value="Genomic_DNA"/>
</dbReference>
<protein>
    <submittedName>
        <fullName evidence="1">Uncharacterized protein</fullName>
    </submittedName>
</protein>
<proteinExistence type="predicted"/>
<dbReference type="AlphaFoldDB" id="A0A564YKS6"/>
<name>A0A564YKS6_HYMDI</name>
<reference evidence="1 2" key="1">
    <citation type="submission" date="2019-07" db="EMBL/GenBank/DDBJ databases">
        <authorList>
            <person name="Jastrzebski P J."/>
            <person name="Paukszto L."/>
            <person name="Jastrzebski P J."/>
        </authorList>
    </citation>
    <scope>NUCLEOTIDE SEQUENCE [LARGE SCALE GENOMIC DNA]</scope>
    <source>
        <strain evidence="1 2">WMS-il1</strain>
    </source>
</reference>
<evidence type="ECO:0000313" key="2">
    <source>
        <dbReference type="Proteomes" id="UP000321570"/>
    </source>
</evidence>
<dbReference type="Proteomes" id="UP000321570">
    <property type="component" value="Unassembled WGS sequence"/>
</dbReference>
<keyword evidence="2" id="KW-1185">Reference proteome</keyword>
<evidence type="ECO:0000313" key="1">
    <source>
        <dbReference type="EMBL" id="VUZ47223.1"/>
    </source>
</evidence>
<gene>
    <name evidence="1" type="ORF">WMSIL1_LOCUS6562</name>
</gene>